<gene>
    <name evidence="4" type="ORF">DCF82_10090</name>
</gene>
<dbReference type="AlphaFoldDB" id="A0A3B8WE31"/>
<protein>
    <submittedName>
        <fullName evidence="4">tRNA epoxyqueuosine(34) reductase QueG</fullName>
    </submittedName>
</protein>
<evidence type="ECO:0000313" key="4">
    <source>
        <dbReference type="EMBL" id="HAC28149.1"/>
    </source>
</evidence>
<dbReference type="PANTHER" id="PTHR30002:SF4">
    <property type="entry name" value="EPOXYQUEUOSINE REDUCTASE"/>
    <property type="match status" value="1"/>
</dbReference>
<dbReference type="GO" id="GO:0052693">
    <property type="term" value="F:epoxyqueuosine reductase activity"/>
    <property type="evidence" value="ECO:0007669"/>
    <property type="project" value="TreeGrafter"/>
</dbReference>
<organism evidence="4 5">
    <name type="scientific">Marinobacter nauticus</name>
    <name type="common">Marinobacter hydrocarbonoclasticus</name>
    <name type="synonym">Marinobacter aquaeolei</name>
    <dbReference type="NCBI Taxonomy" id="2743"/>
    <lineage>
        <taxon>Bacteria</taxon>
        <taxon>Pseudomonadati</taxon>
        <taxon>Pseudomonadota</taxon>
        <taxon>Gammaproteobacteria</taxon>
        <taxon>Pseudomonadales</taxon>
        <taxon>Marinobacteraceae</taxon>
        <taxon>Marinobacter</taxon>
    </lineage>
</organism>
<keyword evidence="1" id="KW-0479">Metal-binding</keyword>
<name>A0A3B8WE31_MARNT</name>
<dbReference type="GO" id="GO:0008616">
    <property type="term" value="P:tRNA queuosine(34) biosynthetic process"/>
    <property type="evidence" value="ECO:0007669"/>
    <property type="project" value="InterPro"/>
</dbReference>
<dbReference type="GO" id="GO:0051539">
    <property type="term" value="F:4 iron, 4 sulfur cluster binding"/>
    <property type="evidence" value="ECO:0007669"/>
    <property type="project" value="UniProtKB-KW"/>
</dbReference>
<dbReference type="InterPro" id="IPR004453">
    <property type="entry name" value="QueG"/>
</dbReference>
<accession>A0A3B8WE31</accession>
<feature type="non-terminal residue" evidence="4">
    <location>
        <position position="120"/>
    </location>
</feature>
<keyword evidence="1" id="KW-0004">4Fe-4S</keyword>
<keyword evidence="1" id="KW-0411">Iron-sulfur</keyword>
<proteinExistence type="predicted"/>
<dbReference type="Proteomes" id="UP000261325">
    <property type="component" value="Unassembled WGS sequence"/>
</dbReference>
<evidence type="ECO:0000259" key="3">
    <source>
        <dbReference type="Pfam" id="PF08331"/>
    </source>
</evidence>
<keyword evidence="2" id="KW-0560">Oxidoreductase</keyword>
<sequence length="120" mass="13519">MAVTPEHPASETLHTELADLPAQIRRWARELGFSDAGITQAETGPHAERLQRWLAAGYHGQMAYMADHGDKRYTPDSLVPGTTRVISVRLDYLPAPDNPKQVLTDRERAYVTRYALGRDY</sequence>
<dbReference type="Pfam" id="PF08331">
    <property type="entry name" value="QueG_DUF1730"/>
    <property type="match status" value="1"/>
</dbReference>
<dbReference type="InterPro" id="IPR013542">
    <property type="entry name" value="QueG_DUF1730"/>
</dbReference>
<dbReference type="PANTHER" id="PTHR30002">
    <property type="entry name" value="EPOXYQUEUOSINE REDUCTASE"/>
    <property type="match status" value="1"/>
</dbReference>
<reference evidence="4 5" key="1">
    <citation type="journal article" date="2018" name="Nat. Biotechnol.">
        <title>A standardized bacterial taxonomy based on genome phylogeny substantially revises the tree of life.</title>
        <authorList>
            <person name="Parks D.H."/>
            <person name="Chuvochina M."/>
            <person name="Waite D.W."/>
            <person name="Rinke C."/>
            <person name="Skarshewski A."/>
            <person name="Chaumeil P.A."/>
            <person name="Hugenholtz P."/>
        </authorList>
    </citation>
    <scope>NUCLEOTIDE SEQUENCE [LARGE SCALE GENOMIC DNA]</scope>
    <source>
        <strain evidence="4">UBA9049</strain>
    </source>
</reference>
<keyword evidence="1" id="KW-0408">Iron</keyword>
<evidence type="ECO:0000256" key="1">
    <source>
        <dbReference type="ARBA" id="ARBA00022485"/>
    </source>
</evidence>
<dbReference type="EMBL" id="DLYI01000129">
    <property type="protein sequence ID" value="HAC28149.1"/>
    <property type="molecule type" value="Genomic_DNA"/>
</dbReference>
<evidence type="ECO:0000313" key="5">
    <source>
        <dbReference type="Proteomes" id="UP000261325"/>
    </source>
</evidence>
<evidence type="ECO:0000256" key="2">
    <source>
        <dbReference type="ARBA" id="ARBA00023002"/>
    </source>
</evidence>
<comment type="caution">
    <text evidence="4">The sequence shown here is derived from an EMBL/GenBank/DDBJ whole genome shotgun (WGS) entry which is preliminary data.</text>
</comment>
<feature type="domain" description="DUF1730" evidence="3">
    <location>
        <begin position="72"/>
        <end position="120"/>
    </location>
</feature>